<organism evidence="1 2">
    <name type="scientific">Streptomyces turgidiscabies (strain Car8)</name>
    <dbReference type="NCBI Taxonomy" id="698760"/>
    <lineage>
        <taxon>Bacteria</taxon>
        <taxon>Bacillati</taxon>
        <taxon>Actinomycetota</taxon>
        <taxon>Actinomycetes</taxon>
        <taxon>Kitasatosporales</taxon>
        <taxon>Streptomycetaceae</taxon>
        <taxon>Streptomyces</taxon>
    </lineage>
</organism>
<evidence type="ECO:0000313" key="2">
    <source>
        <dbReference type="Proteomes" id="UP000010931"/>
    </source>
</evidence>
<dbReference type="Proteomes" id="UP000010931">
    <property type="component" value="Unassembled WGS sequence"/>
</dbReference>
<comment type="caution">
    <text evidence="1">The sequence shown here is derived from an EMBL/GenBank/DDBJ whole genome shotgun (WGS) entry which is preliminary data.</text>
</comment>
<gene>
    <name evidence="1" type="ORF">STRTUCAR8_05441</name>
</gene>
<reference evidence="1 2" key="1">
    <citation type="journal article" date="2011" name="Plasmid">
        <title>Streptomyces turgidiscabies Car8 contains a modular pathogenicity island that shares virulence genes with other actinobacterial plant pathogens.</title>
        <authorList>
            <person name="Huguet-Tapia J.C."/>
            <person name="Badger J.H."/>
            <person name="Loria R."/>
            <person name="Pettis G.S."/>
        </authorList>
    </citation>
    <scope>NUCLEOTIDE SEQUENCE [LARGE SCALE GENOMIC DNA]</scope>
    <source>
        <strain evidence="1 2">Car8</strain>
    </source>
</reference>
<sequence length="40" mass="4189">MGPQRVSDAVRLGLASVPEGVLVRAVRMLAAIARRGRSAT</sequence>
<keyword evidence="2" id="KW-1185">Reference proteome</keyword>
<dbReference type="EMBL" id="AEJB01000006">
    <property type="protein sequence ID" value="ELP71321.1"/>
    <property type="molecule type" value="Genomic_DNA"/>
</dbReference>
<accession>L7FJQ8</accession>
<proteinExistence type="predicted"/>
<name>L7FJQ8_STRT8</name>
<evidence type="ECO:0000313" key="1">
    <source>
        <dbReference type="EMBL" id="ELP71321.1"/>
    </source>
</evidence>
<dbReference type="PATRIC" id="fig|698760.3.peg.77"/>
<protein>
    <submittedName>
        <fullName evidence="1">Uncharacterized protein</fullName>
    </submittedName>
</protein>
<dbReference type="AlphaFoldDB" id="L7FJQ8"/>